<accession>A0A835LID8</accession>
<evidence type="ECO:0000256" key="3">
    <source>
        <dbReference type="ARBA" id="ARBA00011489"/>
    </source>
</evidence>
<dbReference type="InterPro" id="IPR044173">
    <property type="entry name" value="CASPL"/>
</dbReference>
<dbReference type="PANTHER" id="PTHR36488:SF8">
    <property type="entry name" value="CASP-LIKE PROTEIN 1U1"/>
    <property type="match status" value="1"/>
</dbReference>
<evidence type="ECO:0000256" key="6">
    <source>
        <dbReference type="ARBA" id="ARBA00022989"/>
    </source>
</evidence>
<evidence type="ECO:0000256" key="7">
    <source>
        <dbReference type="ARBA" id="ARBA00023136"/>
    </source>
</evidence>
<dbReference type="GO" id="GO:0005886">
    <property type="term" value="C:plasma membrane"/>
    <property type="evidence" value="ECO:0007669"/>
    <property type="project" value="UniProtKB-SubCell"/>
</dbReference>
<comment type="caution">
    <text evidence="10">The sequence shown here is derived from an EMBL/GenBank/DDBJ whole genome shotgun (WGS) entry which is preliminary data.</text>
</comment>
<dbReference type="Pfam" id="PF04535">
    <property type="entry name" value="CASP_dom"/>
    <property type="match status" value="1"/>
</dbReference>
<name>A0A835LID8_9MAGN</name>
<proteinExistence type="inferred from homology"/>
<evidence type="ECO:0000313" key="11">
    <source>
        <dbReference type="Proteomes" id="UP000631114"/>
    </source>
</evidence>
<feature type="transmembrane region" description="Helical" evidence="8">
    <location>
        <begin position="37"/>
        <end position="60"/>
    </location>
</feature>
<dbReference type="Proteomes" id="UP000631114">
    <property type="component" value="Unassembled WGS sequence"/>
</dbReference>
<dbReference type="NCBIfam" id="TIGR01569">
    <property type="entry name" value="A_tha_TIGR01569"/>
    <property type="match status" value="1"/>
</dbReference>
<evidence type="ECO:0000313" key="10">
    <source>
        <dbReference type="EMBL" id="KAF9588446.1"/>
    </source>
</evidence>
<keyword evidence="7 8" id="KW-0472">Membrane</keyword>
<evidence type="ECO:0000256" key="8">
    <source>
        <dbReference type="RuleBase" id="RU361233"/>
    </source>
</evidence>
<evidence type="ECO:0000256" key="1">
    <source>
        <dbReference type="ARBA" id="ARBA00004651"/>
    </source>
</evidence>
<protein>
    <recommendedName>
        <fullName evidence="8">CASP-like protein</fullName>
    </recommendedName>
</protein>
<dbReference type="EMBL" id="JADFTS010000009">
    <property type="protein sequence ID" value="KAF9588446.1"/>
    <property type="molecule type" value="Genomic_DNA"/>
</dbReference>
<dbReference type="AlphaFoldDB" id="A0A835LID8"/>
<dbReference type="OrthoDB" id="1906221at2759"/>
<comment type="caution">
    <text evidence="8">Lacks conserved residue(s) required for the propagation of feature annotation.</text>
</comment>
<evidence type="ECO:0000259" key="9">
    <source>
        <dbReference type="Pfam" id="PF04535"/>
    </source>
</evidence>
<keyword evidence="5 8" id="KW-0812">Transmembrane</keyword>
<keyword evidence="11" id="KW-1185">Reference proteome</keyword>
<reference evidence="10 11" key="1">
    <citation type="submission" date="2020-10" db="EMBL/GenBank/DDBJ databases">
        <title>The Coptis chinensis genome and diversification of protoberbering-type alkaloids.</title>
        <authorList>
            <person name="Wang B."/>
            <person name="Shu S."/>
            <person name="Song C."/>
            <person name="Liu Y."/>
        </authorList>
    </citation>
    <scope>NUCLEOTIDE SEQUENCE [LARGE SCALE GENOMIC DNA]</scope>
    <source>
        <strain evidence="10">HL-2020</strain>
        <tissue evidence="10">Leaf</tissue>
    </source>
</reference>
<organism evidence="10 11">
    <name type="scientific">Coptis chinensis</name>
    <dbReference type="NCBI Taxonomy" id="261450"/>
    <lineage>
        <taxon>Eukaryota</taxon>
        <taxon>Viridiplantae</taxon>
        <taxon>Streptophyta</taxon>
        <taxon>Embryophyta</taxon>
        <taxon>Tracheophyta</taxon>
        <taxon>Spermatophyta</taxon>
        <taxon>Magnoliopsida</taxon>
        <taxon>Ranunculales</taxon>
        <taxon>Ranunculaceae</taxon>
        <taxon>Coptidoideae</taxon>
        <taxon>Coptis</taxon>
    </lineage>
</organism>
<dbReference type="PANTHER" id="PTHR36488">
    <property type="entry name" value="CASP-LIKE PROTEIN 1U1"/>
    <property type="match status" value="1"/>
</dbReference>
<keyword evidence="4 8" id="KW-1003">Cell membrane</keyword>
<gene>
    <name evidence="10" type="ORF">IFM89_010205</name>
</gene>
<feature type="transmembrane region" description="Helical" evidence="8">
    <location>
        <begin position="80"/>
        <end position="103"/>
    </location>
</feature>
<evidence type="ECO:0000256" key="4">
    <source>
        <dbReference type="ARBA" id="ARBA00022475"/>
    </source>
</evidence>
<comment type="subunit">
    <text evidence="3 8">Homodimer and heterodimers.</text>
</comment>
<dbReference type="InterPro" id="IPR006459">
    <property type="entry name" value="CASP/CASPL"/>
</dbReference>
<feature type="domain" description="Casparian strip membrane protein" evidence="9">
    <location>
        <begin position="6"/>
        <end position="96"/>
    </location>
</feature>
<sequence length="115" mass="12366">MEIFVYRFFVIANAIGSVYTLVLLFPPTKSMLGLITVALDLIITMLLTSSISATLAIAYIGKKGNSHAGWLPICNETPKFCNHVSGALLAGCVGVILHMILLLQSIHSVLNPLLL</sequence>
<comment type="subcellular location">
    <subcellularLocation>
        <location evidence="1 8">Cell membrane</location>
        <topology evidence="1 8">Multi-pass membrane protein</topology>
    </subcellularLocation>
</comment>
<comment type="similarity">
    <text evidence="2 8">Belongs to the Casparian strip membrane proteins (CASP) family.</text>
</comment>
<feature type="transmembrane region" description="Helical" evidence="8">
    <location>
        <begin position="6"/>
        <end position="25"/>
    </location>
</feature>
<dbReference type="InterPro" id="IPR006702">
    <property type="entry name" value="CASP_dom"/>
</dbReference>
<evidence type="ECO:0000256" key="2">
    <source>
        <dbReference type="ARBA" id="ARBA00007651"/>
    </source>
</evidence>
<keyword evidence="6 8" id="KW-1133">Transmembrane helix</keyword>
<evidence type="ECO:0000256" key="5">
    <source>
        <dbReference type="ARBA" id="ARBA00022692"/>
    </source>
</evidence>